<feature type="compositionally biased region" description="Pro residues" evidence="1">
    <location>
        <begin position="406"/>
        <end position="415"/>
    </location>
</feature>
<dbReference type="SUPFAM" id="SSF82708">
    <property type="entry name" value="R3H domain"/>
    <property type="match status" value="1"/>
</dbReference>
<dbReference type="Pfam" id="PF01585">
    <property type="entry name" value="G-patch"/>
    <property type="match status" value="1"/>
</dbReference>
<evidence type="ECO:0000259" key="2">
    <source>
        <dbReference type="PROSITE" id="PS50174"/>
    </source>
</evidence>
<feature type="region of interest" description="Disordered" evidence="1">
    <location>
        <begin position="395"/>
        <end position="423"/>
    </location>
</feature>
<proteinExistence type="predicted"/>
<dbReference type="AlphaFoldDB" id="A0A7J7IJI1"/>
<feature type="domain" description="G-patch" evidence="2">
    <location>
        <begin position="358"/>
        <end position="407"/>
    </location>
</feature>
<dbReference type="SMART" id="SM00443">
    <property type="entry name" value="G_patch"/>
    <property type="match status" value="1"/>
</dbReference>
<dbReference type="PANTHER" id="PTHR14195">
    <property type="entry name" value="G PATCH DOMAIN CONTAINING PROTEIN 2"/>
    <property type="match status" value="1"/>
</dbReference>
<keyword evidence="4" id="KW-1185">Reference proteome</keyword>
<comment type="caution">
    <text evidence="3">The sequence shown here is derived from an EMBL/GenBank/DDBJ whole genome shotgun (WGS) entry which is preliminary data.</text>
</comment>
<feature type="compositionally biased region" description="Basic residues" evidence="1">
    <location>
        <begin position="296"/>
        <end position="308"/>
    </location>
</feature>
<reference evidence="3 4" key="1">
    <citation type="journal article" date="2020" name="J. Phycol.">
        <title>Comparative genome analysis reveals Cyanidiococcus gen. nov., a new extremophilic red algal genus sister to Cyanidioschyzon (Cyanidioschyzonaceae, Rhodophyta).</title>
        <authorList>
            <person name="Liu S.-L."/>
            <person name="Chiang Y.-R."/>
            <person name="Yoon H.S."/>
            <person name="Fu H.-Y."/>
        </authorList>
    </citation>
    <scope>NUCLEOTIDE SEQUENCE [LARGE SCALE GENOMIC DNA]</scope>
    <source>
        <strain evidence="3 4">THAL066</strain>
    </source>
</reference>
<feature type="region of interest" description="Disordered" evidence="1">
    <location>
        <begin position="296"/>
        <end position="341"/>
    </location>
</feature>
<dbReference type="InterPro" id="IPR000467">
    <property type="entry name" value="G_patch_dom"/>
</dbReference>
<evidence type="ECO:0000313" key="3">
    <source>
        <dbReference type="EMBL" id="KAF6002667.1"/>
    </source>
</evidence>
<dbReference type="OrthoDB" id="21470at2759"/>
<feature type="region of interest" description="Disordered" evidence="1">
    <location>
        <begin position="35"/>
        <end position="67"/>
    </location>
</feature>
<protein>
    <recommendedName>
        <fullName evidence="2">G-patch domain-containing protein</fullName>
    </recommendedName>
</protein>
<evidence type="ECO:0000313" key="4">
    <source>
        <dbReference type="Proteomes" id="UP000530660"/>
    </source>
</evidence>
<name>A0A7J7IJI1_9RHOD</name>
<sequence length="423" mass="47604">MRRRCGHVFVFDEDADETLCCLCGTAWVDRLKEENTSCEHPEAPTATTRVAAGDETRKGSDAGQNQQLPGALNALQLEDSEFDTDSDGSLVWERKHETAAENEFVFEAFERFRSHNGKAGPDKLAKDTVSSDSTANKPDLDEVFSNLERKIRHDSRASGAYRGLKARLAHLEREADFNQTLLGRERRRRAPKRSNLEAVRERVEAEMRQALAAMYAFCQVPLDDAPEYEIMPPMGNTSRKLVHQLAAACRAHSQSGGNPRCTTIFRNSQTRWCGEERALRLLGECLEEAMLKRTGRYRTPRTHRKDRSRGRDMSSATEQRAVEQGTRHHRRAVRGTVRTERGRAQLQQTTLMVQPVESANRGHEMLRRIGWQPGQALGTENARERALLEPVAATVRAPRRGLGASTPPPPPPPPVSRADDRKR</sequence>
<accession>A0A7J7IJI1</accession>
<feature type="region of interest" description="Disordered" evidence="1">
    <location>
        <begin position="117"/>
        <end position="137"/>
    </location>
</feature>
<evidence type="ECO:0000256" key="1">
    <source>
        <dbReference type="SAM" id="MobiDB-lite"/>
    </source>
</evidence>
<dbReference type="InterPro" id="IPR051189">
    <property type="entry name" value="Splicing_assoc_domain"/>
</dbReference>
<dbReference type="InterPro" id="IPR036867">
    <property type="entry name" value="R3H_dom_sf"/>
</dbReference>
<dbReference type="GO" id="GO:0003676">
    <property type="term" value="F:nucleic acid binding"/>
    <property type="evidence" value="ECO:0007669"/>
    <property type="project" value="InterPro"/>
</dbReference>
<organism evidence="3 4">
    <name type="scientific">Cyanidiococcus yangmingshanensis</name>
    <dbReference type="NCBI Taxonomy" id="2690220"/>
    <lineage>
        <taxon>Eukaryota</taxon>
        <taxon>Rhodophyta</taxon>
        <taxon>Bangiophyceae</taxon>
        <taxon>Cyanidiales</taxon>
        <taxon>Cyanidiaceae</taxon>
        <taxon>Cyanidiococcus</taxon>
    </lineage>
</organism>
<gene>
    <name evidence="3" type="ORF">F1559_001341</name>
</gene>
<dbReference type="EMBL" id="VWRR01000009">
    <property type="protein sequence ID" value="KAF6002667.1"/>
    <property type="molecule type" value="Genomic_DNA"/>
</dbReference>
<dbReference type="PROSITE" id="PS50174">
    <property type="entry name" value="G_PATCH"/>
    <property type="match status" value="1"/>
</dbReference>
<dbReference type="Proteomes" id="UP000530660">
    <property type="component" value="Unassembled WGS sequence"/>
</dbReference>